<feature type="region of interest" description="Disordered" evidence="1">
    <location>
        <begin position="185"/>
        <end position="213"/>
    </location>
</feature>
<dbReference type="Proteomes" id="UP001189429">
    <property type="component" value="Unassembled WGS sequence"/>
</dbReference>
<reference evidence="2" key="1">
    <citation type="submission" date="2023-10" db="EMBL/GenBank/DDBJ databases">
        <authorList>
            <person name="Chen Y."/>
            <person name="Shah S."/>
            <person name="Dougan E. K."/>
            <person name="Thang M."/>
            <person name="Chan C."/>
        </authorList>
    </citation>
    <scope>NUCLEOTIDE SEQUENCE [LARGE SCALE GENOMIC DNA]</scope>
</reference>
<feature type="compositionally biased region" description="Low complexity" evidence="1">
    <location>
        <begin position="196"/>
        <end position="208"/>
    </location>
</feature>
<dbReference type="EMBL" id="CAUYUJ010020496">
    <property type="protein sequence ID" value="CAK0898642.1"/>
    <property type="molecule type" value="Genomic_DNA"/>
</dbReference>
<evidence type="ECO:0000256" key="1">
    <source>
        <dbReference type="SAM" id="MobiDB-lite"/>
    </source>
</evidence>
<proteinExistence type="predicted"/>
<protein>
    <submittedName>
        <fullName evidence="2">Uncharacterized protein</fullName>
    </submittedName>
</protein>
<comment type="caution">
    <text evidence="2">The sequence shown here is derived from an EMBL/GenBank/DDBJ whole genome shotgun (WGS) entry which is preliminary data.</text>
</comment>
<evidence type="ECO:0000313" key="3">
    <source>
        <dbReference type="Proteomes" id="UP001189429"/>
    </source>
</evidence>
<evidence type="ECO:0000313" key="2">
    <source>
        <dbReference type="EMBL" id="CAK0898642.1"/>
    </source>
</evidence>
<keyword evidence="3" id="KW-1185">Reference proteome</keyword>
<feature type="compositionally biased region" description="Basic residues" evidence="1">
    <location>
        <begin position="186"/>
        <end position="195"/>
    </location>
</feature>
<organism evidence="2 3">
    <name type="scientific">Prorocentrum cordatum</name>
    <dbReference type="NCBI Taxonomy" id="2364126"/>
    <lineage>
        <taxon>Eukaryota</taxon>
        <taxon>Sar</taxon>
        <taxon>Alveolata</taxon>
        <taxon>Dinophyceae</taxon>
        <taxon>Prorocentrales</taxon>
        <taxon>Prorocentraceae</taxon>
        <taxon>Prorocentrum</taxon>
    </lineage>
</organism>
<sequence length="259" mass="26939">MPLPRLLRLRASSPLAAGAGPRAARRRCCPQPRSSQRSAQVSHRRCCSALRAQTLTALGMADLSASFSEVDTVVSLCCPWSARMQLDAHRFGSGSTTASCNGGSLPLSDFSEAVGGDPAEKCCGPLAEASSARGRVAPEAAAGVVQGRRGRVAQRRALVFGRPKAQPGSAGAWSEHLCGLWSTRGKTNKKKKKKTSAASAAATAGSAGRRARRPRLLAAAKRSGRGGWAARCARASSTTRALAEGQGTEWGASERRGDT</sequence>
<feature type="region of interest" description="Disordered" evidence="1">
    <location>
        <begin position="236"/>
        <end position="259"/>
    </location>
</feature>
<accession>A0ABN9XGD9</accession>
<name>A0ABN9XGD9_9DINO</name>
<gene>
    <name evidence="2" type="ORF">PCOR1329_LOCUS76405</name>
</gene>